<keyword evidence="2" id="KW-0378">Hydrolase</keyword>
<evidence type="ECO:0000313" key="3">
    <source>
        <dbReference type="Proteomes" id="UP000663444"/>
    </source>
</evidence>
<evidence type="ECO:0000259" key="1">
    <source>
        <dbReference type="Pfam" id="PF00561"/>
    </source>
</evidence>
<feature type="domain" description="AB hydrolase-1" evidence="1">
    <location>
        <begin position="18"/>
        <end position="239"/>
    </location>
</feature>
<proteinExistence type="predicted"/>
<reference evidence="2" key="1">
    <citation type="submission" date="2020-11" db="EMBL/GenBank/DDBJ databases">
        <title>Azospira restricta DSM 18626 genome sequence.</title>
        <authorList>
            <person name="Moe W.M."/>
        </authorList>
    </citation>
    <scope>NUCLEOTIDE SEQUENCE</scope>
    <source>
        <strain evidence="2">DSM 18626</strain>
    </source>
</reference>
<dbReference type="KEGG" id="ares:IWH25_10510"/>
<protein>
    <submittedName>
        <fullName evidence="2">Alpha/beta fold hydrolase</fullName>
    </submittedName>
</protein>
<accession>A0A974SMH9</accession>
<evidence type="ECO:0000313" key="2">
    <source>
        <dbReference type="EMBL" id="QRJ62229.1"/>
    </source>
</evidence>
<keyword evidence="3" id="KW-1185">Reference proteome</keyword>
<dbReference type="InterPro" id="IPR000073">
    <property type="entry name" value="AB_hydrolase_1"/>
</dbReference>
<name>A0A974SMH9_9RHOO</name>
<sequence>MSLRIVSGGHAAGPDLALVHGWGLGAGAWDGVADALGERFRVHRVSLPGYDGSADDGRDFAQTAAALADALPAGTTLVGWSLGGMLALAAAAARPGRFAQLVLVGTTPKFVQADGWPCAQVPENHATFTRAVAKAAEATLTRFVMLFNQGDDKARAVVRALTPLLAAGLPPAPVLAKGLDWLRDVDLRAAVPGIATPALVVHGDCDPLMPIAAGEWLAAQLPAARLERFAGSAHAPFLADPDHFVRALAAFCAERSCPAASSRGAEVAQRQEGAR</sequence>
<dbReference type="Proteomes" id="UP000663444">
    <property type="component" value="Chromosome"/>
</dbReference>
<dbReference type="AlphaFoldDB" id="A0A974SMH9"/>
<dbReference type="PANTHER" id="PTHR43433">
    <property type="entry name" value="HYDROLASE, ALPHA/BETA FOLD FAMILY PROTEIN"/>
    <property type="match status" value="1"/>
</dbReference>
<dbReference type="PANTHER" id="PTHR43433:SF5">
    <property type="entry name" value="AB HYDROLASE-1 DOMAIN-CONTAINING PROTEIN"/>
    <property type="match status" value="1"/>
</dbReference>
<dbReference type="SUPFAM" id="SSF53474">
    <property type="entry name" value="alpha/beta-Hydrolases"/>
    <property type="match status" value="1"/>
</dbReference>
<dbReference type="InterPro" id="IPR050471">
    <property type="entry name" value="AB_hydrolase"/>
</dbReference>
<dbReference type="Pfam" id="PF00561">
    <property type="entry name" value="Abhydrolase_1"/>
    <property type="match status" value="1"/>
</dbReference>
<gene>
    <name evidence="2" type="ORF">IWH25_10510</name>
</gene>
<dbReference type="InterPro" id="IPR029058">
    <property type="entry name" value="AB_hydrolase_fold"/>
</dbReference>
<dbReference type="Gene3D" id="3.40.50.1820">
    <property type="entry name" value="alpha/beta hydrolase"/>
    <property type="match status" value="1"/>
</dbReference>
<organism evidence="2 3">
    <name type="scientific">Azospira restricta</name>
    <dbReference type="NCBI Taxonomy" id="404405"/>
    <lineage>
        <taxon>Bacteria</taxon>
        <taxon>Pseudomonadati</taxon>
        <taxon>Pseudomonadota</taxon>
        <taxon>Betaproteobacteria</taxon>
        <taxon>Rhodocyclales</taxon>
        <taxon>Rhodocyclaceae</taxon>
        <taxon>Azospira</taxon>
    </lineage>
</organism>
<dbReference type="GO" id="GO:0016787">
    <property type="term" value="F:hydrolase activity"/>
    <property type="evidence" value="ECO:0007669"/>
    <property type="project" value="UniProtKB-KW"/>
</dbReference>
<dbReference type="EMBL" id="CP064781">
    <property type="protein sequence ID" value="QRJ62229.1"/>
    <property type="molecule type" value="Genomic_DNA"/>
</dbReference>
<dbReference type="RefSeq" id="WP_203385757.1">
    <property type="nucleotide sequence ID" value="NZ_CP064781.1"/>
</dbReference>